<evidence type="ECO:0000313" key="1">
    <source>
        <dbReference type="EMBL" id="CAD6244388.1"/>
    </source>
</evidence>
<evidence type="ECO:0000313" key="2">
    <source>
        <dbReference type="Proteomes" id="UP000604825"/>
    </source>
</evidence>
<accession>A0A811PN79</accession>
<dbReference type="AlphaFoldDB" id="A0A811PN79"/>
<gene>
    <name evidence="1" type="ORF">NCGR_LOCUS29088</name>
</gene>
<name>A0A811PN79_9POAL</name>
<proteinExistence type="predicted"/>
<dbReference type="Proteomes" id="UP000604825">
    <property type="component" value="Unassembled WGS sequence"/>
</dbReference>
<dbReference type="EMBL" id="CAJGYO010000007">
    <property type="protein sequence ID" value="CAD6244388.1"/>
    <property type="molecule type" value="Genomic_DNA"/>
</dbReference>
<sequence length="53" mass="5725">MAGAVGRFVTRTFEAMLKGCAANRGKFAVLQQSIQSYLGLAYNTLTLPINLAF</sequence>
<dbReference type="OrthoDB" id="430364at2759"/>
<protein>
    <submittedName>
        <fullName evidence="1">Uncharacterized protein</fullName>
    </submittedName>
</protein>
<reference evidence="1" key="1">
    <citation type="submission" date="2020-10" db="EMBL/GenBank/DDBJ databases">
        <authorList>
            <person name="Han B."/>
            <person name="Lu T."/>
            <person name="Zhao Q."/>
            <person name="Huang X."/>
            <person name="Zhao Y."/>
        </authorList>
    </citation>
    <scope>NUCLEOTIDE SEQUENCE</scope>
</reference>
<keyword evidence="2" id="KW-1185">Reference proteome</keyword>
<organism evidence="1 2">
    <name type="scientific">Miscanthus lutarioriparius</name>
    <dbReference type="NCBI Taxonomy" id="422564"/>
    <lineage>
        <taxon>Eukaryota</taxon>
        <taxon>Viridiplantae</taxon>
        <taxon>Streptophyta</taxon>
        <taxon>Embryophyta</taxon>
        <taxon>Tracheophyta</taxon>
        <taxon>Spermatophyta</taxon>
        <taxon>Magnoliopsida</taxon>
        <taxon>Liliopsida</taxon>
        <taxon>Poales</taxon>
        <taxon>Poaceae</taxon>
        <taxon>PACMAD clade</taxon>
        <taxon>Panicoideae</taxon>
        <taxon>Andropogonodae</taxon>
        <taxon>Andropogoneae</taxon>
        <taxon>Saccharinae</taxon>
        <taxon>Miscanthus</taxon>
    </lineage>
</organism>
<comment type="caution">
    <text evidence="1">The sequence shown here is derived from an EMBL/GenBank/DDBJ whole genome shotgun (WGS) entry which is preliminary data.</text>
</comment>